<dbReference type="OrthoDB" id="9766019at2"/>
<dbReference type="InterPro" id="IPR043129">
    <property type="entry name" value="ATPase_NBD"/>
</dbReference>
<keyword evidence="8 9" id="KW-0143">Chaperone</keyword>
<name>A0A1C7E090_PLAMR</name>
<dbReference type="PRINTS" id="PR00301">
    <property type="entry name" value="HEATSHOCK70"/>
</dbReference>
<evidence type="ECO:0000256" key="1">
    <source>
        <dbReference type="ARBA" id="ARBA00002290"/>
    </source>
</evidence>
<reference evidence="13 14" key="1">
    <citation type="submission" date="2020-07" db="EMBL/GenBank/DDBJ databases">
        <title>Screening of a cold-adapted Planococcus bacterium producing protease in traditional shrimp paste and protease identification by genome sequencing.</title>
        <authorList>
            <person name="Gao R."/>
            <person name="Leng W."/>
            <person name="Chu Q."/>
            <person name="Wu X."/>
            <person name="Liu H."/>
            <person name="Li X."/>
        </authorList>
    </citation>
    <scope>NUCLEOTIDE SEQUENCE [LARGE SCALE GENOMIC DNA]</scope>
    <source>
        <strain evidence="13 14">XJ11</strain>
    </source>
</reference>
<evidence type="ECO:0000313" key="14">
    <source>
        <dbReference type="Proteomes" id="UP000514716"/>
    </source>
</evidence>
<dbReference type="Gene3D" id="3.90.640.10">
    <property type="entry name" value="Actin, Chain A, domain 4"/>
    <property type="match status" value="1"/>
</dbReference>
<dbReference type="InterPro" id="IPR029048">
    <property type="entry name" value="HSP70_C_sf"/>
</dbReference>
<dbReference type="Gene3D" id="1.20.1270.10">
    <property type="match status" value="1"/>
</dbReference>
<keyword evidence="14" id="KW-1185">Reference proteome</keyword>
<dbReference type="EMBL" id="CP059540">
    <property type="protein sequence ID" value="QMT18769.1"/>
    <property type="molecule type" value="Genomic_DNA"/>
</dbReference>
<keyword evidence="4 9" id="KW-0597">Phosphoprotein</keyword>
<dbReference type="InterPro" id="IPR013126">
    <property type="entry name" value="Hsp_70_fam"/>
</dbReference>
<keyword evidence="6 9" id="KW-0067">ATP-binding</keyword>
<dbReference type="PANTHER" id="PTHR19375">
    <property type="entry name" value="HEAT SHOCK PROTEIN 70KDA"/>
    <property type="match status" value="1"/>
</dbReference>
<proteinExistence type="evidence at transcript level"/>
<evidence type="ECO:0000256" key="2">
    <source>
        <dbReference type="ARBA" id="ARBA00007381"/>
    </source>
</evidence>
<dbReference type="PROSITE" id="PS00297">
    <property type="entry name" value="HSP70_1"/>
    <property type="match status" value="1"/>
</dbReference>
<keyword evidence="11" id="KW-0175">Coiled coil</keyword>
<dbReference type="Pfam" id="PF00012">
    <property type="entry name" value="HSP70"/>
    <property type="match status" value="1"/>
</dbReference>
<evidence type="ECO:0000256" key="8">
    <source>
        <dbReference type="ARBA" id="ARBA00023186"/>
    </source>
</evidence>
<dbReference type="FunFam" id="3.90.640.10:FF:000003">
    <property type="entry name" value="Molecular chaperone DnaK"/>
    <property type="match status" value="1"/>
</dbReference>
<evidence type="ECO:0000256" key="10">
    <source>
        <dbReference type="RuleBase" id="RU003322"/>
    </source>
</evidence>
<dbReference type="GO" id="GO:0051082">
    <property type="term" value="F:unfolded protein binding"/>
    <property type="evidence" value="ECO:0007669"/>
    <property type="project" value="InterPro"/>
</dbReference>
<dbReference type="NCBIfam" id="NF001413">
    <property type="entry name" value="PRK00290.1"/>
    <property type="match status" value="1"/>
</dbReference>
<dbReference type="Gene3D" id="3.30.420.40">
    <property type="match status" value="2"/>
</dbReference>
<evidence type="ECO:0000256" key="4">
    <source>
        <dbReference type="ARBA" id="ARBA00022553"/>
    </source>
</evidence>
<comment type="function">
    <text evidence="1 9">Acts as a chaperone.</text>
</comment>
<sequence length="609" mass="65875">MSKIIGIDLGTTNSAVAVLEGGEPKIIPNPEGNRTTPSVVSFKNGERQVGEVAKRQSITNPNTIQSVKRLMGTQEKVTAEDKEYTAQEVSAMILQYIKGYAEDYLGEKVTKAVITVPAYFNDAERQATKDAGRIAGLEVERIINEPTAAALAYGLDKMEKDETVLVYDLGGGTFDVSILELGDGVFEVKSTAGDNRLGGDDFDKLIIDYLVQEFKKENGIDLSKDKMATQRLKDAAEKAKKDLSGVTTTQISLPFITAGEAGPLHMEMNLSRAKFDELTSALVERTMGPTRQALKDAGVSASELDRVILVGGSTRIPAVQEAVKKETGKDPHKGVNPDEVVAMGAAVQGGVLTGDVQDVVLLDVTPLSLGIETMGGVFTKLIERNTTIPTSKSQTFSTAADNQPAVDIHVMQGERPMAADNKTLGRFQLTDIPPAPRGVPQIEVSFDIDKNGIVSVKAKDLGTQKEQTITIQSSTTLTDDEIDRMVKEAEENAEADAKRKEEVELRNEADQAVFTTDKTIEDLGEAVSEDEKKQAEEARDELKTALEGTDIEDIRTKKDKLQELLQGFAMKAYEQAAQDQQGAEGGAEQGNDDGVVDADFEEVNDNKDK</sequence>
<feature type="compositionally biased region" description="Acidic residues" evidence="12">
    <location>
        <begin position="590"/>
        <end position="603"/>
    </location>
</feature>
<dbReference type="FunFam" id="2.60.34.10:FF:000014">
    <property type="entry name" value="Chaperone protein DnaK HSP70"/>
    <property type="match status" value="1"/>
</dbReference>
<comment type="similarity">
    <text evidence="2 9 10">Belongs to the heat shock protein 70 family.</text>
</comment>
<dbReference type="AlphaFoldDB" id="A0A1C7E090"/>
<gene>
    <name evidence="9 13" type="primary">dnaK</name>
    <name evidence="13" type="ORF">H1Q58_07365</name>
</gene>
<dbReference type="GO" id="GO:0140662">
    <property type="term" value="F:ATP-dependent protein folding chaperone"/>
    <property type="evidence" value="ECO:0007669"/>
    <property type="project" value="InterPro"/>
</dbReference>
<evidence type="ECO:0000256" key="5">
    <source>
        <dbReference type="ARBA" id="ARBA00022741"/>
    </source>
</evidence>
<dbReference type="KEGG" id="pmat:BBI11_08215"/>
<dbReference type="FunFam" id="3.30.420.40:FF:000071">
    <property type="entry name" value="Molecular chaperone DnaK"/>
    <property type="match status" value="1"/>
</dbReference>
<dbReference type="SUPFAM" id="SSF100934">
    <property type="entry name" value="Heat shock protein 70kD (HSP70), C-terminal subdomain"/>
    <property type="match status" value="1"/>
</dbReference>
<dbReference type="InterPro" id="IPR012725">
    <property type="entry name" value="Chaperone_DnaK"/>
</dbReference>
<evidence type="ECO:0000313" key="13">
    <source>
        <dbReference type="EMBL" id="QMT18769.1"/>
    </source>
</evidence>
<comment type="induction">
    <text evidence="9">By stress conditions e.g. heat shock.</text>
</comment>
<dbReference type="Proteomes" id="UP000514716">
    <property type="component" value="Chromosome"/>
</dbReference>
<protein>
    <recommendedName>
        <fullName evidence="3 9">Chaperone protein DnaK</fullName>
    </recommendedName>
    <alternativeName>
        <fullName evidence="9">HSP70</fullName>
    </alternativeName>
    <alternativeName>
        <fullName evidence="9">Heat shock 70 kDa protein</fullName>
    </alternativeName>
    <alternativeName>
        <fullName evidence="9">Heat shock protein 70</fullName>
    </alternativeName>
</protein>
<dbReference type="RefSeq" id="WP_068461948.1">
    <property type="nucleotide sequence ID" value="NZ_CANLTX010000001.1"/>
</dbReference>
<dbReference type="NCBIfam" id="TIGR02350">
    <property type="entry name" value="prok_dnaK"/>
    <property type="match status" value="1"/>
</dbReference>
<dbReference type="SUPFAM" id="SSF100920">
    <property type="entry name" value="Heat shock protein 70kD (HSP70), peptide-binding domain"/>
    <property type="match status" value="1"/>
</dbReference>
<evidence type="ECO:0000256" key="6">
    <source>
        <dbReference type="ARBA" id="ARBA00022840"/>
    </source>
</evidence>
<feature type="coiled-coil region" evidence="11">
    <location>
        <begin position="486"/>
        <end position="552"/>
    </location>
</feature>
<dbReference type="PROSITE" id="PS00329">
    <property type="entry name" value="HSP70_2"/>
    <property type="match status" value="1"/>
</dbReference>
<keyword evidence="5 9" id="KW-0547">Nucleotide-binding</keyword>
<evidence type="ECO:0000256" key="11">
    <source>
        <dbReference type="SAM" id="Coils"/>
    </source>
</evidence>
<dbReference type="KEGG" id="pdec:H1Q58_07365"/>
<dbReference type="SUPFAM" id="SSF53067">
    <property type="entry name" value="Actin-like ATPase domain"/>
    <property type="match status" value="2"/>
</dbReference>
<dbReference type="FunFam" id="1.20.1270.10:FF:000001">
    <property type="entry name" value="Molecular chaperone DnaK"/>
    <property type="match status" value="1"/>
</dbReference>
<organism evidence="13 14">
    <name type="scientific">Planococcus maritimus</name>
    <dbReference type="NCBI Taxonomy" id="192421"/>
    <lineage>
        <taxon>Bacteria</taxon>
        <taxon>Bacillati</taxon>
        <taxon>Bacillota</taxon>
        <taxon>Bacilli</taxon>
        <taxon>Bacillales</taxon>
        <taxon>Caryophanaceae</taxon>
        <taxon>Planococcus</taxon>
    </lineage>
</organism>
<dbReference type="PROSITE" id="PS01036">
    <property type="entry name" value="HSP70_3"/>
    <property type="match status" value="1"/>
</dbReference>
<dbReference type="InterPro" id="IPR018181">
    <property type="entry name" value="Heat_shock_70_CS"/>
</dbReference>
<evidence type="ECO:0000256" key="3">
    <source>
        <dbReference type="ARBA" id="ARBA00014415"/>
    </source>
</evidence>
<keyword evidence="7 9" id="KW-0346">Stress response</keyword>
<dbReference type="Gene3D" id="2.60.34.10">
    <property type="entry name" value="Substrate Binding Domain Of DNAk, Chain A, domain 1"/>
    <property type="match status" value="1"/>
</dbReference>
<dbReference type="CDD" id="cd10234">
    <property type="entry name" value="ASKHA_NBD_HSP70_DnaK-like"/>
    <property type="match status" value="1"/>
</dbReference>
<dbReference type="GO" id="GO:0005524">
    <property type="term" value="F:ATP binding"/>
    <property type="evidence" value="ECO:0007669"/>
    <property type="project" value="UniProtKB-UniRule"/>
</dbReference>
<evidence type="ECO:0000256" key="12">
    <source>
        <dbReference type="SAM" id="MobiDB-lite"/>
    </source>
</evidence>
<evidence type="ECO:0000256" key="7">
    <source>
        <dbReference type="ARBA" id="ARBA00023016"/>
    </source>
</evidence>
<accession>A0A1C7E090</accession>
<feature type="modified residue" description="Phosphothreonine; by autocatalysis" evidence="9">
    <location>
        <position position="173"/>
    </location>
</feature>
<dbReference type="HAMAP" id="MF_00332">
    <property type="entry name" value="DnaK"/>
    <property type="match status" value="1"/>
</dbReference>
<dbReference type="InterPro" id="IPR029047">
    <property type="entry name" value="HSP70_peptide-bd_sf"/>
</dbReference>
<evidence type="ECO:0000256" key="9">
    <source>
        <dbReference type="HAMAP-Rule" id="MF_00332"/>
    </source>
</evidence>
<feature type="region of interest" description="Disordered" evidence="12">
    <location>
        <begin position="575"/>
        <end position="609"/>
    </location>
</feature>
<accession>A0A7D7ME64</accession>